<keyword evidence="2" id="KW-0732">Signal</keyword>
<dbReference type="PROSITE" id="PS51257">
    <property type="entry name" value="PROKAR_LIPOPROTEIN"/>
    <property type="match status" value="1"/>
</dbReference>
<evidence type="ECO:0008006" key="5">
    <source>
        <dbReference type="Google" id="ProtNLM"/>
    </source>
</evidence>
<keyword evidence="1" id="KW-0812">Transmembrane</keyword>
<accession>A0A3D8X0E1</accession>
<protein>
    <recommendedName>
        <fullName evidence="5">Lipoprotein</fullName>
    </recommendedName>
</protein>
<feature type="transmembrane region" description="Helical" evidence="1">
    <location>
        <begin position="39"/>
        <end position="56"/>
    </location>
</feature>
<dbReference type="Proteomes" id="UP000256519">
    <property type="component" value="Unassembled WGS sequence"/>
</dbReference>
<keyword evidence="1" id="KW-1133">Transmembrane helix</keyword>
<name>A0A3D8X0E1_PRIMG</name>
<dbReference type="RefSeq" id="WP_116075231.1">
    <property type="nucleotide sequence ID" value="NZ_CP187630.1"/>
</dbReference>
<organism evidence="3 4">
    <name type="scientific">Priestia megaterium</name>
    <name type="common">Bacillus megaterium</name>
    <dbReference type="NCBI Taxonomy" id="1404"/>
    <lineage>
        <taxon>Bacteria</taxon>
        <taxon>Bacillati</taxon>
        <taxon>Bacillota</taxon>
        <taxon>Bacilli</taxon>
        <taxon>Bacillales</taxon>
        <taxon>Bacillaceae</taxon>
        <taxon>Priestia</taxon>
    </lineage>
</organism>
<evidence type="ECO:0000256" key="1">
    <source>
        <dbReference type="SAM" id="Phobius"/>
    </source>
</evidence>
<comment type="caution">
    <text evidence="3">The sequence shown here is derived from an EMBL/GenBank/DDBJ whole genome shotgun (WGS) entry which is preliminary data.</text>
</comment>
<keyword evidence="1" id="KW-0472">Membrane</keyword>
<evidence type="ECO:0000256" key="2">
    <source>
        <dbReference type="SAM" id="SignalP"/>
    </source>
</evidence>
<gene>
    <name evidence="3" type="ORF">C3744_15785</name>
</gene>
<evidence type="ECO:0000313" key="4">
    <source>
        <dbReference type="Proteomes" id="UP000256519"/>
    </source>
</evidence>
<feature type="signal peptide" evidence="2">
    <location>
        <begin position="1"/>
        <end position="24"/>
    </location>
</feature>
<reference evidence="3 4" key="1">
    <citation type="journal article" date="2018" name="Appl. Environ. Microbiol.">
        <title>Antimicrobial susceptibility testing and tentative epidemiological cut-off values of five Bacillus species relevant for use as animal feed additives or for plant protection.</title>
        <authorList>
            <person name="Agerso Y."/>
            <person name="Stuer-Lauridsen B."/>
            <person name="Bjerre K."/>
            <person name="Jensen M.G."/>
            <person name="Johansen E."/>
            <person name="Bennedsen M."/>
            <person name="Brockmann E."/>
            <person name="Nielsen B."/>
        </authorList>
    </citation>
    <scope>NUCLEOTIDE SEQUENCE [LARGE SCALE GENOMIC DNA]</scope>
    <source>
        <strain evidence="3 4">CHCC20162</strain>
    </source>
</reference>
<feature type="transmembrane region" description="Helical" evidence="1">
    <location>
        <begin position="68"/>
        <end position="89"/>
    </location>
</feature>
<proteinExistence type="predicted"/>
<feature type="chain" id="PRO_5017537842" description="Lipoprotein" evidence="2">
    <location>
        <begin position="25"/>
        <end position="94"/>
    </location>
</feature>
<dbReference type="AlphaFoldDB" id="A0A3D8X0E1"/>
<evidence type="ECO:0000313" key="3">
    <source>
        <dbReference type="EMBL" id="RDZ13371.1"/>
    </source>
</evidence>
<dbReference type="EMBL" id="PQWM01000013">
    <property type="protein sequence ID" value="RDZ13371.1"/>
    <property type="molecule type" value="Genomic_DNA"/>
</dbReference>
<sequence>MLKYKKTILLIGVSICLLASCDSANVIQSSHTHFVDHYFIYPFSLLILFIGNTWLHQNIGFSIMLVTVGVRMLLAPLNILQFFIFLLYIHCLEL</sequence>